<evidence type="ECO:0000256" key="6">
    <source>
        <dbReference type="SAM" id="Coils"/>
    </source>
</evidence>
<dbReference type="NCBIfam" id="TIGR00219">
    <property type="entry name" value="mreC"/>
    <property type="match status" value="1"/>
</dbReference>
<dbReference type="Proteomes" id="UP000177876">
    <property type="component" value="Unassembled WGS sequence"/>
</dbReference>
<dbReference type="EMBL" id="MELK01000019">
    <property type="protein sequence ID" value="OFW58924.1"/>
    <property type="molecule type" value="Genomic_DNA"/>
</dbReference>
<keyword evidence="6" id="KW-0175">Coiled coil</keyword>
<evidence type="ECO:0000313" key="8">
    <source>
        <dbReference type="EMBL" id="OFW58924.1"/>
    </source>
</evidence>
<keyword evidence="3 5" id="KW-0133">Cell shape</keyword>
<evidence type="ECO:0000256" key="5">
    <source>
        <dbReference type="PIRNR" id="PIRNR038471"/>
    </source>
</evidence>
<reference evidence="8 9" key="1">
    <citation type="journal article" date="2016" name="Nat. Commun.">
        <title>Thousands of microbial genomes shed light on interconnected biogeochemical processes in an aquifer system.</title>
        <authorList>
            <person name="Anantharaman K."/>
            <person name="Brown C.T."/>
            <person name="Hug L.A."/>
            <person name="Sharon I."/>
            <person name="Castelle C.J."/>
            <person name="Probst A.J."/>
            <person name="Thomas B.C."/>
            <person name="Singh A."/>
            <person name="Wilkins M.J."/>
            <person name="Karaoz U."/>
            <person name="Brodie E.L."/>
            <person name="Williams K.H."/>
            <person name="Hubbard S.S."/>
            <person name="Banfield J.F."/>
        </authorList>
    </citation>
    <scope>NUCLEOTIDE SEQUENCE [LARGE SCALE GENOMIC DNA]</scope>
</reference>
<dbReference type="GO" id="GO:0005886">
    <property type="term" value="C:plasma membrane"/>
    <property type="evidence" value="ECO:0007669"/>
    <property type="project" value="TreeGrafter"/>
</dbReference>
<dbReference type="InterPro" id="IPR042175">
    <property type="entry name" value="Cell/Rod_MreC_2"/>
</dbReference>
<evidence type="ECO:0000259" key="7">
    <source>
        <dbReference type="Pfam" id="PF04085"/>
    </source>
</evidence>
<feature type="coiled-coil region" evidence="6">
    <location>
        <begin position="56"/>
        <end position="90"/>
    </location>
</feature>
<dbReference type="AlphaFoldDB" id="A0A1F2WPY4"/>
<dbReference type="PANTHER" id="PTHR34138:SF1">
    <property type="entry name" value="CELL SHAPE-DETERMINING PROTEIN MREC"/>
    <property type="match status" value="1"/>
</dbReference>
<accession>A0A1F2WPY4</accession>
<gene>
    <name evidence="8" type="ORF">A2Y75_00065</name>
</gene>
<sequence length="271" mass="29429">MVFVCILLVTAYSRESEGGIFHRLQRFSMDVVSPLQKGVSKALSPIKNAIGFVTDIGTARSERDRLREQVKKLQDEVDAGKDAIRELEQIKNMFKVKEERPEWDLMEVTVIGAPANVWEQTIQIDAGYDDGLQQYMAVLSEDGSLVGRVIVCASNSSVVQLMTDEKSSIGARLQTNSEMGIVKGAGNAIRMELLNQDAEVNTGDMVITSGMGGTCPENIPIGTITEISERRADLSIGIEIQPRAKLSRLEKVIIVLGPAPKTLPIAAGEGG</sequence>
<comment type="function">
    <text evidence="5">Involved in formation and maintenance of cell shape.</text>
</comment>
<dbReference type="InterPro" id="IPR042177">
    <property type="entry name" value="Cell/Rod_1"/>
</dbReference>
<dbReference type="PANTHER" id="PTHR34138">
    <property type="entry name" value="CELL SHAPE-DETERMINING PROTEIN MREC"/>
    <property type="match status" value="1"/>
</dbReference>
<feature type="domain" description="Rod shape-determining protein MreC beta-barrel core" evidence="7">
    <location>
        <begin position="110"/>
        <end position="255"/>
    </location>
</feature>
<comment type="similarity">
    <text evidence="1 5">Belongs to the MreC family.</text>
</comment>
<evidence type="ECO:0000256" key="3">
    <source>
        <dbReference type="ARBA" id="ARBA00022960"/>
    </source>
</evidence>
<evidence type="ECO:0000256" key="1">
    <source>
        <dbReference type="ARBA" id="ARBA00009369"/>
    </source>
</evidence>
<organism evidence="8 9">
    <name type="scientific">Candidatus Solincola sediminis</name>
    <dbReference type="NCBI Taxonomy" id="1797199"/>
    <lineage>
        <taxon>Bacteria</taxon>
        <taxon>Bacillati</taxon>
        <taxon>Actinomycetota</taxon>
        <taxon>Candidatus Geothermincolia</taxon>
        <taxon>Candidatus Geothermincolales</taxon>
        <taxon>Candidatus Geothermincolaceae</taxon>
        <taxon>Candidatus Solincola</taxon>
    </lineage>
</organism>
<proteinExistence type="inferred from homology"/>
<dbReference type="Gene3D" id="2.40.10.340">
    <property type="entry name" value="Rod shape-determining protein MreC, domain 1"/>
    <property type="match status" value="1"/>
</dbReference>
<dbReference type="Gene3D" id="2.40.10.350">
    <property type="entry name" value="Rod shape-determining protein MreC, domain 2"/>
    <property type="match status" value="1"/>
</dbReference>
<name>A0A1F2WPY4_9ACTN</name>
<dbReference type="PIRSF" id="PIRSF038471">
    <property type="entry name" value="MreC"/>
    <property type="match status" value="1"/>
</dbReference>
<dbReference type="Pfam" id="PF04085">
    <property type="entry name" value="MreC"/>
    <property type="match status" value="1"/>
</dbReference>
<dbReference type="STRING" id="1797197.A2Y75_00065"/>
<evidence type="ECO:0000313" key="9">
    <source>
        <dbReference type="Proteomes" id="UP000177876"/>
    </source>
</evidence>
<comment type="caution">
    <text evidence="8">The sequence shown here is derived from an EMBL/GenBank/DDBJ whole genome shotgun (WGS) entry which is preliminary data.</text>
</comment>
<evidence type="ECO:0000256" key="4">
    <source>
        <dbReference type="ARBA" id="ARBA00032089"/>
    </source>
</evidence>
<evidence type="ECO:0000256" key="2">
    <source>
        <dbReference type="ARBA" id="ARBA00013855"/>
    </source>
</evidence>
<dbReference type="InterPro" id="IPR055342">
    <property type="entry name" value="MreC_beta-barrel_core"/>
</dbReference>
<protein>
    <recommendedName>
        <fullName evidence="2 5">Cell shape-determining protein MreC</fullName>
    </recommendedName>
    <alternativeName>
        <fullName evidence="4 5">Cell shape protein MreC</fullName>
    </alternativeName>
</protein>
<dbReference type="GO" id="GO:0008360">
    <property type="term" value="P:regulation of cell shape"/>
    <property type="evidence" value="ECO:0007669"/>
    <property type="project" value="UniProtKB-KW"/>
</dbReference>
<dbReference type="InterPro" id="IPR007221">
    <property type="entry name" value="MreC"/>
</dbReference>